<feature type="non-terminal residue" evidence="1">
    <location>
        <position position="1"/>
    </location>
</feature>
<reference evidence="1 2" key="1">
    <citation type="submission" date="2010-04" db="EMBL/GenBank/DDBJ databases">
        <authorList>
            <person name="Muzny D."/>
            <person name="Qin X."/>
            <person name="Deng J."/>
            <person name="Jiang H."/>
            <person name="Liu Y."/>
            <person name="Qu J."/>
            <person name="Song X.-Z."/>
            <person name="Zhang L."/>
            <person name="Thornton R."/>
            <person name="Coyle M."/>
            <person name="Francisco L."/>
            <person name="Jackson L."/>
            <person name="Javaid M."/>
            <person name="Korchina V."/>
            <person name="Kovar C."/>
            <person name="Mata R."/>
            <person name="Mathew T."/>
            <person name="Ngo R."/>
            <person name="Nguyen L."/>
            <person name="Nguyen N."/>
            <person name="Okwuonu G."/>
            <person name="Ongeri F."/>
            <person name="Pham C."/>
            <person name="Simmons D."/>
            <person name="Wilczek-Boney K."/>
            <person name="Hale W."/>
            <person name="Jakkamsetti A."/>
            <person name="Pham P."/>
            <person name="Ruth R."/>
            <person name="San Lucas F."/>
            <person name="Warren J."/>
            <person name="Zhang J."/>
            <person name="Zhao Z."/>
            <person name="Zhou C."/>
            <person name="Zhu D."/>
            <person name="Lee S."/>
            <person name="Bess C."/>
            <person name="Blankenburg K."/>
            <person name="Forbes L."/>
            <person name="Fu Q."/>
            <person name="Gubbala S."/>
            <person name="Hirani K."/>
            <person name="Jayaseelan J.C."/>
            <person name="Lara F."/>
            <person name="Munidasa M."/>
            <person name="Palculict T."/>
            <person name="Patil S."/>
            <person name="Pu L.-L."/>
            <person name="Saada N."/>
            <person name="Tang L."/>
            <person name="Weissenberger G."/>
            <person name="Zhu Y."/>
            <person name="Hemphill L."/>
            <person name="Shang Y."/>
            <person name="Youmans B."/>
            <person name="Ayvaz T."/>
            <person name="Ross M."/>
            <person name="Santibanez J."/>
            <person name="Aqrawi P."/>
            <person name="Gross S."/>
            <person name="Joshi V."/>
            <person name="Fowler G."/>
            <person name="Nazareth L."/>
            <person name="Reid J."/>
            <person name="Worley K."/>
            <person name="Petrosino J."/>
            <person name="Highlander S."/>
            <person name="Gibbs R."/>
        </authorList>
    </citation>
    <scope>NUCLEOTIDE SEQUENCE [LARGE SCALE GENOMIC DNA]</scope>
    <source>
        <strain evidence="1 2">ATCC BAA-614</strain>
    </source>
</reference>
<evidence type="ECO:0000313" key="1">
    <source>
        <dbReference type="EMBL" id="EFG79149.1"/>
    </source>
</evidence>
<evidence type="ECO:0000313" key="2">
    <source>
        <dbReference type="Proteomes" id="UP000003653"/>
    </source>
</evidence>
<organism evidence="1 2">
    <name type="scientific">Mycobacterium parascrofulaceum ATCC BAA-614</name>
    <dbReference type="NCBI Taxonomy" id="525368"/>
    <lineage>
        <taxon>Bacteria</taxon>
        <taxon>Bacillati</taxon>
        <taxon>Actinomycetota</taxon>
        <taxon>Actinomycetes</taxon>
        <taxon>Mycobacteriales</taxon>
        <taxon>Mycobacteriaceae</taxon>
        <taxon>Mycobacterium</taxon>
        <taxon>Mycobacterium simiae complex</taxon>
    </lineage>
</organism>
<comment type="caution">
    <text evidence="1">The sequence shown here is derived from an EMBL/GenBank/DDBJ whole genome shotgun (WGS) entry which is preliminary data.</text>
</comment>
<dbReference type="EMBL" id="ADNV01000082">
    <property type="protein sequence ID" value="EFG79149.1"/>
    <property type="molecule type" value="Genomic_DNA"/>
</dbReference>
<dbReference type="AlphaFoldDB" id="D5P3W0"/>
<dbReference type="Proteomes" id="UP000003653">
    <property type="component" value="Unassembled WGS sequence"/>
</dbReference>
<proteinExistence type="predicted"/>
<gene>
    <name evidence="1" type="ORF">HMPREF0591_0854</name>
</gene>
<protein>
    <submittedName>
        <fullName evidence="1">Uncharacterized protein</fullName>
    </submittedName>
</protein>
<keyword evidence="2" id="KW-1185">Reference proteome</keyword>
<sequence>RPRRAVPARRPRTCVKSSTPCASRSPTWRWNATCSCGRPRCGPSRRWTVPTARRVAEIAVMVAIGPKRQP</sequence>
<name>D5P3W0_9MYCO</name>
<dbReference type="HOGENOM" id="CLU_2746068_0_0_11"/>
<accession>D5P3W0</accession>